<feature type="non-terminal residue" evidence="1">
    <location>
        <position position="264"/>
    </location>
</feature>
<reference evidence="1" key="1">
    <citation type="submission" date="2021-02" db="EMBL/GenBank/DDBJ databases">
        <authorList>
            <person name="Dougan E. K."/>
            <person name="Rhodes N."/>
            <person name="Thang M."/>
            <person name="Chan C."/>
        </authorList>
    </citation>
    <scope>NUCLEOTIDE SEQUENCE</scope>
</reference>
<dbReference type="AlphaFoldDB" id="A0A813A491"/>
<comment type="caution">
    <text evidence="1">The sequence shown here is derived from an EMBL/GenBank/DDBJ whole genome shotgun (WGS) entry which is preliminary data.</text>
</comment>
<accession>A0A813A491</accession>
<sequence length="264" mass="28242">EPRQSQCQLTRCYLALCDRVVRIVREANCTGAGQCQFSSVNPEVPSLSCKLGRGRREDRAEGALVSGEVGCKTCGAGRIQIDTFNKTVPNAACVKCPGGARLCKANKVVMQRGYMVSQSNLSRHYHCPNKFACPGGDLPEAETKMCAEGYYGLGCTNCLDSHGPVDNTVLSCTLCPTTKSTWAWQVFFCIAKDIVIFVLAISGVMQASEEGKPSTVLLNQLMSFSTVAGTALSAVKQTSSFGKLSNHIQSMLVSSGMMVDVVQG</sequence>
<feature type="non-terminal residue" evidence="1">
    <location>
        <position position="1"/>
    </location>
</feature>
<dbReference type="EMBL" id="CAJNJA010054210">
    <property type="protein sequence ID" value="CAE7852947.1"/>
    <property type="molecule type" value="Genomic_DNA"/>
</dbReference>
<evidence type="ECO:0000313" key="1">
    <source>
        <dbReference type="EMBL" id="CAE7852947.1"/>
    </source>
</evidence>
<dbReference type="OrthoDB" id="434906at2759"/>
<gene>
    <name evidence="1" type="primary">pmpB</name>
    <name evidence="1" type="ORF">SNEC2469_LOCUS26540</name>
</gene>
<evidence type="ECO:0000313" key="2">
    <source>
        <dbReference type="Proteomes" id="UP000601435"/>
    </source>
</evidence>
<organism evidence="1 2">
    <name type="scientific">Symbiodinium necroappetens</name>
    <dbReference type="NCBI Taxonomy" id="1628268"/>
    <lineage>
        <taxon>Eukaryota</taxon>
        <taxon>Sar</taxon>
        <taxon>Alveolata</taxon>
        <taxon>Dinophyceae</taxon>
        <taxon>Suessiales</taxon>
        <taxon>Symbiodiniaceae</taxon>
        <taxon>Symbiodinium</taxon>
    </lineage>
</organism>
<protein>
    <submittedName>
        <fullName evidence="1">PmpB protein</fullName>
    </submittedName>
</protein>
<proteinExistence type="predicted"/>
<dbReference type="Proteomes" id="UP000601435">
    <property type="component" value="Unassembled WGS sequence"/>
</dbReference>
<keyword evidence="2" id="KW-1185">Reference proteome</keyword>
<name>A0A813A491_9DINO</name>